<organism evidence="1">
    <name type="scientific">viral metagenome</name>
    <dbReference type="NCBI Taxonomy" id="1070528"/>
    <lineage>
        <taxon>unclassified sequences</taxon>
        <taxon>metagenomes</taxon>
        <taxon>organismal metagenomes</taxon>
    </lineage>
</organism>
<protein>
    <recommendedName>
        <fullName evidence="2">Methyltransferase</fullName>
    </recommendedName>
</protein>
<dbReference type="EMBL" id="MN740383">
    <property type="protein sequence ID" value="QHU03511.1"/>
    <property type="molecule type" value="Genomic_DNA"/>
</dbReference>
<dbReference type="SUPFAM" id="SSF53335">
    <property type="entry name" value="S-adenosyl-L-methionine-dependent methyltransferases"/>
    <property type="match status" value="1"/>
</dbReference>
<sequence>MDTKQVRDEGLDKFYTKPEIVKMCISRIKDWSVWDLVIEPSAGSGNFFEQIPNTNKYGLDIKPECDTIHKMDFFEYTPPISGKMLVIGNPPFGKNSTLAVKFFNHAAQWAECIAFVIPRTFRRVSIQNQLDLSFHLVHDEDIPIKPCSFVPNMSVKCCFQVWEKQDTKRECVQLPTTHADWDFLPFGPKDDKNQPTPPDGADFALLAYGGKCGRIETTGLEKLRPKSWHWIKSNINVDTLKQRFETLDYSISEDTARQNSIGKSDLVYLYSNKFFHNLSP</sequence>
<accession>A0A6C0JF25</accession>
<reference evidence="1" key="1">
    <citation type="journal article" date="2020" name="Nature">
        <title>Giant virus diversity and host interactions through global metagenomics.</title>
        <authorList>
            <person name="Schulz F."/>
            <person name="Roux S."/>
            <person name="Paez-Espino D."/>
            <person name="Jungbluth S."/>
            <person name="Walsh D.A."/>
            <person name="Denef V.J."/>
            <person name="McMahon K.D."/>
            <person name="Konstantinidis K.T."/>
            <person name="Eloe-Fadrosh E.A."/>
            <person name="Kyrpides N.C."/>
            <person name="Woyke T."/>
        </authorList>
    </citation>
    <scope>NUCLEOTIDE SEQUENCE</scope>
    <source>
        <strain evidence="1">GVMAG-M-3300027206-1</strain>
    </source>
</reference>
<evidence type="ECO:0000313" key="1">
    <source>
        <dbReference type="EMBL" id="QHU03511.1"/>
    </source>
</evidence>
<name>A0A6C0JF25_9ZZZZ</name>
<dbReference type="Gene3D" id="3.40.50.150">
    <property type="entry name" value="Vaccinia Virus protein VP39"/>
    <property type="match status" value="1"/>
</dbReference>
<dbReference type="InterPro" id="IPR029063">
    <property type="entry name" value="SAM-dependent_MTases_sf"/>
</dbReference>
<evidence type="ECO:0008006" key="2">
    <source>
        <dbReference type="Google" id="ProtNLM"/>
    </source>
</evidence>
<dbReference type="AlphaFoldDB" id="A0A6C0JF25"/>
<dbReference type="PRINTS" id="PR00507">
    <property type="entry name" value="N12N6MTFRASE"/>
</dbReference>
<proteinExistence type="predicted"/>